<dbReference type="PANTHER" id="PTHR38040:SF1">
    <property type="entry name" value="UBIQUINONE BIOSYNTHESIS ACCESSORY FACTOR UBIK"/>
    <property type="match status" value="1"/>
</dbReference>
<keyword evidence="1" id="KW-0963">Cytoplasm</keyword>
<sequence length="84" mass="9544">MATPPMFDELAQKLKHLAETSPLKDFEKNAKALLGSMFERMDLVTRDEFEAQRELVIKLRQELAELERRVGVLEAQVAGGVDED</sequence>
<comment type="caution">
    <text evidence="2">The sequence shown here is derived from an EMBL/GenBank/DDBJ whole genome shotgun (WGS) entry which is preliminary data.</text>
</comment>
<evidence type="ECO:0000313" key="2">
    <source>
        <dbReference type="EMBL" id="NMH16463.1"/>
    </source>
</evidence>
<reference evidence="2 3" key="1">
    <citation type="journal article" date="2020" name="Curr. Microbiol.">
        <title>Tepidiphilus baoligensis sp. nov., a Novel Bacterium of the Family Hydrogenophilaceae Isolated from an Oil Reservoir.</title>
        <authorList>
            <person name="Zhang X."/>
            <person name="Wang G."/>
            <person name="Ma X."/>
            <person name="Yu J."/>
            <person name="You J."/>
            <person name="Xue Y."/>
            <person name="Ma Y."/>
        </authorList>
    </citation>
    <scope>NUCLEOTIDE SEQUENCE [LARGE SCALE GENOMIC DNA]</scope>
    <source>
        <strain evidence="2 3">B18-69</strain>
    </source>
</reference>
<accession>A0ABX1QKJ3</accession>
<comment type="subcellular location">
    <subcellularLocation>
        <location evidence="1">Cytoplasm</location>
    </subcellularLocation>
</comment>
<keyword evidence="3" id="KW-1185">Reference proteome</keyword>
<gene>
    <name evidence="1" type="primary">ubiK</name>
    <name evidence="2" type="ORF">GV368_04950</name>
</gene>
<dbReference type="EMBL" id="JAAAUB010000005">
    <property type="protein sequence ID" value="NMH16463.1"/>
    <property type="molecule type" value="Genomic_DNA"/>
</dbReference>
<keyword evidence="1" id="KW-0175">Coiled coil</keyword>
<protein>
    <recommendedName>
        <fullName evidence="1">Ubiquinone biosynthesis accessory factor UbiK</fullName>
    </recommendedName>
</protein>
<proteinExistence type="inferred from homology"/>
<feature type="coiled-coil region" evidence="1">
    <location>
        <begin position="49"/>
        <end position="76"/>
    </location>
</feature>
<dbReference type="PANTHER" id="PTHR38040">
    <property type="entry name" value="UBIQUINONE BIOSYNTHESIS ACCESSORY FACTOR UBIK"/>
    <property type="match status" value="1"/>
</dbReference>
<keyword evidence="1" id="KW-0831">Ubiquinone biosynthesis</keyword>
<dbReference type="Pfam" id="PF04380">
    <property type="entry name" value="BMFP"/>
    <property type="match status" value="1"/>
</dbReference>
<evidence type="ECO:0000256" key="1">
    <source>
        <dbReference type="HAMAP-Rule" id="MF_02216"/>
    </source>
</evidence>
<comment type="function">
    <text evidence="1">Required for efficient ubiquinone (coenzyme Q) biosynthesis. UbiK is probably an accessory factor of Ubi enzymes and facilitates ubiquinone biosynthesis by acting as an assembly factor, a targeting factor, or both.</text>
</comment>
<comment type="similarity">
    <text evidence="1">Belongs to the UbiK family.</text>
</comment>
<evidence type="ECO:0000313" key="3">
    <source>
        <dbReference type="Proteomes" id="UP000669605"/>
    </source>
</evidence>
<dbReference type="HAMAP" id="MF_02216">
    <property type="entry name" value="UbiK"/>
    <property type="match status" value="1"/>
</dbReference>
<organism evidence="2 3">
    <name type="scientific">Tepidiphilus baoligensis</name>
    <dbReference type="NCBI Taxonomy" id="2698687"/>
    <lineage>
        <taxon>Bacteria</taxon>
        <taxon>Pseudomonadati</taxon>
        <taxon>Pseudomonadota</taxon>
        <taxon>Hydrogenophilia</taxon>
        <taxon>Hydrogenophilales</taxon>
        <taxon>Hydrogenophilaceae</taxon>
        <taxon>Tepidiphilus</taxon>
    </lineage>
</organism>
<comment type="pathway">
    <text evidence="1">Cofactor biosynthesis; ubiquinone biosynthesis.</text>
</comment>
<dbReference type="RefSeq" id="WP_142810380.1">
    <property type="nucleotide sequence ID" value="NZ_JAAAUB010000005.1"/>
</dbReference>
<dbReference type="Proteomes" id="UP000669605">
    <property type="component" value="Unassembled WGS sequence"/>
</dbReference>
<name>A0ABX1QKJ3_9PROT</name>
<dbReference type="InterPro" id="IPR007475">
    <property type="entry name" value="UbiK"/>
</dbReference>